<keyword evidence="6 14" id="KW-0732">Signal</keyword>
<dbReference type="InterPro" id="IPR003961">
    <property type="entry name" value="FN3_dom"/>
</dbReference>
<dbReference type="AlphaFoldDB" id="A0A8S4B1Y0"/>
<keyword evidence="12 14" id="KW-0675">Receptor</keyword>
<evidence type="ECO:0000256" key="6">
    <source>
        <dbReference type="ARBA" id="ARBA00022729"/>
    </source>
</evidence>
<feature type="signal peptide" evidence="14">
    <location>
        <begin position="1"/>
        <end position="35"/>
    </location>
</feature>
<feature type="chain" id="PRO_5035961383" description="Prolactin receptor" evidence="14">
    <location>
        <begin position="36"/>
        <end position="538"/>
    </location>
</feature>
<evidence type="ECO:0000259" key="16">
    <source>
        <dbReference type="PROSITE" id="PS50853"/>
    </source>
</evidence>
<feature type="region of interest" description="Disordered" evidence="15">
    <location>
        <begin position="484"/>
        <end position="510"/>
    </location>
</feature>
<dbReference type="GO" id="GO:0046872">
    <property type="term" value="F:metal ion binding"/>
    <property type="evidence" value="ECO:0007669"/>
    <property type="project" value="UniProtKB-KW"/>
</dbReference>
<comment type="function">
    <text evidence="14">This is a receptor for the anterior pituitary hormone prolactin.</text>
</comment>
<evidence type="ECO:0000256" key="11">
    <source>
        <dbReference type="ARBA" id="ARBA00023157"/>
    </source>
</evidence>
<feature type="domain" description="Fibronectin type-III" evidence="16">
    <location>
        <begin position="140"/>
        <end position="239"/>
    </location>
</feature>
<dbReference type="InterPro" id="IPR013783">
    <property type="entry name" value="Ig-like_fold"/>
</dbReference>
<keyword evidence="10" id="KW-0472">Membrane</keyword>
<sequence length="538" mass="59805">MQVMSGWCGRVCGRMGTGVGPVLLLLLSAALRCHGTSPPGKPALIGCRSPEKETFTCWWKPGSDGGLPTVHRLFYEKDQSNRILECPDYSSAGSHSCFFNKSYTTLWEEYYLTVVASNGLGNTSSDLLKIDVMKILKPDPPENVTLWVRDRDHSPYLHIRWQRPHNTDNKSGWVTIKYELRVKHESGADWKHHSSGTESFLNLYNIEPGAVHMVQVRCAIDHSSWSEWSNTTSVTIPDNLKPEKPLWTLVSTLSLIPLMATLCVLVMKRKIVKQWLLPPVPGPKIRGVDVQLLKTGRSEDVVNAIIGLHNFPPTSAWTNQVEEYLIVSDSSNLLSPHPYTSQKKRIIPAGLRLDADIQCKESTPSQSDWTDKVDHLDSLLDMNPLGTSPEKQQGPIAKLPSIDRAASDHTLRPIASTGYVEHQQGPEQPPAGTQEDYSRVSEVNGEGILIQGIGEVTSSEEGLPEDYSRVKELSGGNTVLLQMNDGRGDSLSQEKENHSTEWSSQKPKKHQVTECSKAMCTELVSNGYVDSVPMFSFR</sequence>
<dbReference type="PANTHER" id="PTHR23036:SF86">
    <property type="entry name" value="PROLACTIN RECEPTOR"/>
    <property type="match status" value="1"/>
</dbReference>
<dbReference type="InterPro" id="IPR015152">
    <property type="entry name" value="Growth/epo_recpt_lig-bind"/>
</dbReference>
<comment type="subcellular location">
    <subcellularLocation>
        <location evidence="1 14">Membrane</location>
        <topology evidence="1 14">Single-pass type I membrane protein</topology>
    </subcellularLocation>
</comment>
<evidence type="ECO:0000256" key="10">
    <source>
        <dbReference type="ARBA" id="ARBA00023136"/>
    </source>
</evidence>
<gene>
    <name evidence="14" type="primary">PRLR</name>
    <name evidence="17" type="ORF">MMEN_LOCUS10924</name>
</gene>
<reference evidence="17" key="1">
    <citation type="submission" date="2021-05" db="EMBL/GenBank/DDBJ databases">
        <authorList>
            <person name="Tigano A."/>
        </authorList>
    </citation>
    <scope>NUCLEOTIDE SEQUENCE</scope>
</reference>
<dbReference type="FunFam" id="2.60.40.10:FF:000287">
    <property type="entry name" value="Prolactin receptor"/>
    <property type="match status" value="1"/>
</dbReference>
<evidence type="ECO:0000313" key="17">
    <source>
        <dbReference type="EMBL" id="CAG5925065.1"/>
    </source>
</evidence>
<dbReference type="GO" id="GO:0009897">
    <property type="term" value="C:external side of plasma membrane"/>
    <property type="evidence" value="ECO:0007669"/>
    <property type="project" value="TreeGrafter"/>
</dbReference>
<dbReference type="Gene3D" id="2.60.40.10">
    <property type="entry name" value="Immunoglobulins"/>
    <property type="match status" value="2"/>
</dbReference>
<evidence type="ECO:0000256" key="12">
    <source>
        <dbReference type="ARBA" id="ARBA00023170"/>
    </source>
</evidence>
<keyword evidence="5 14" id="KW-0479">Metal-binding</keyword>
<evidence type="ECO:0000256" key="7">
    <source>
        <dbReference type="ARBA" id="ARBA00022737"/>
    </source>
</evidence>
<dbReference type="GO" id="GO:0043235">
    <property type="term" value="C:receptor complex"/>
    <property type="evidence" value="ECO:0007669"/>
    <property type="project" value="TreeGrafter"/>
</dbReference>
<keyword evidence="4" id="KW-0812">Transmembrane</keyword>
<dbReference type="SMART" id="SM00060">
    <property type="entry name" value="FN3"/>
    <property type="match status" value="2"/>
</dbReference>
<accession>A0A8S4B1Y0</accession>
<evidence type="ECO:0000256" key="1">
    <source>
        <dbReference type="ARBA" id="ARBA00004479"/>
    </source>
</evidence>
<keyword evidence="7" id="KW-0677">Repeat</keyword>
<dbReference type="GO" id="GO:0004896">
    <property type="term" value="F:cytokine receptor activity"/>
    <property type="evidence" value="ECO:0007669"/>
    <property type="project" value="TreeGrafter"/>
</dbReference>
<dbReference type="PROSITE" id="PS50853">
    <property type="entry name" value="FN3"/>
    <property type="match status" value="1"/>
</dbReference>
<keyword evidence="18" id="KW-1185">Reference proteome</keyword>
<feature type="compositionally biased region" description="Basic and acidic residues" evidence="15">
    <location>
        <begin position="486"/>
        <end position="499"/>
    </location>
</feature>
<evidence type="ECO:0000256" key="13">
    <source>
        <dbReference type="ARBA" id="ARBA00023180"/>
    </source>
</evidence>
<evidence type="ECO:0000256" key="5">
    <source>
        <dbReference type="ARBA" id="ARBA00022723"/>
    </source>
</evidence>
<name>A0A8S4B1Y0_9TELE</name>
<keyword evidence="9" id="KW-1133">Transmembrane helix</keyword>
<feature type="region of interest" description="Disordered" evidence="15">
    <location>
        <begin position="419"/>
        <end position="438"/>
    </location>
</feature>
<dbReference type="InterPro" id="IPR036116">
    <property type="entry name" value="FN3_sf"/>
</dbReference>
<dbReference type="SUPFAM" id="SSF49265">
    <property type="entry name" value="Fibronectin type III"/>
    <property type="match status" value="2"/>
</dbReference>
<protein>
    <recommendedName>
        <fullName evidence="3 14">Prolactin receptor</fullName>
        <shortName evidence="14">PRL-R</shortName>
    </recommendedName>
</protein>
<organism evidence="17 18">
    <name type="scientific">Menidia menidia</name>
    <name type="common">Atlantic silverside</name>
    <dbReference type="NCBI Taxonomy" id="238744"/>
    <lineage>
        <taxon>Eukaryota</taxon>
        <taxon>Metazoa</taxon>
        <taxon>Chordata</taxon>
        <taxon>Craniata</taxon>
        <taxon>Vertebrata</taxon>
        <taxon>Euteleostomi</taxon>
        <taxon>Actinopterygii</taxon>
        <taxon>Neopterygii</taxon>
        <taxon>Teleostei</taxon>
        <taxon>Neoteleostei</taxon>
        <taxon>Acanthomorphata</taxon>
        <taxon>Ovalentaria</taxon>
        <taxon>Atherinomorphae</taxon>
        <taxon>Atheriniformes</taxon>
        <taxon>Atherinopsidae</taxon>
        <taxon>Menidiinae</taxon>
        <taxon>Menidia</taxon>
    </lineage>
</organism>
<comment type="domain">
    <text evidence="14">The box 1 motif is required for JAK interaction and/or activation.</text>
</comment>
<evidence type="ECO:0000256" key="9">
    <source>
        <dbReference type="ARBA" id="ARBA00022989"/>
    </source>
</evidence>
<dbReference type="Proteomes" id="UP000677803">
    <property type="component" value="Unassembled WGS sequence"/>
</dbReference>
<dbReference type="FunFam" id="2.60.40.10:FF:000358">
    <property type="entry name" value="Prolactin receptor"/>
    <property type="match status" value="1"/>
</dbReference>
<keyword evidence="8 14" id="KW-0862">Zinc</keyword>
<keyword evidence="13" id="KW-0325">Glycoprotein</keyword>
<evidence type="ECO:0000256" key="3">
    <source>
        <dbReference type="ARBA" id="ARBA00019818"/>
    </source>
</evidence>
<comment type="similarity">
    <text evidence="2 14">Belongs to the type I cytokine receptor family. Type 1 subfamily.</text>
</comment>
<dbReference type="InterPro" id="IPR050379">
    <property type="entry name" value="Type-I_Cytokine_Rcpt"/>
</dbReference>
<evidence type="ECO:0000256" key="8">
    <source>
        <dbReference type="ARBA" id="ARBA00022833"/>
    </source>
</evidence>
<comment type="domain">
    <text evidence="14">The WSXWS motif appears to be necessary for proper protein folding and thereby efficient intracellular transport and cell-surface receptor binding.</text>
</comment>
<dbReference type="Pfam" id="PF09067">
    <property type="entry name" value="EpoR_lig-bind"/>
    <property type="match status" value="1"/>
</dbReference>
<dbReference type="PANTHER" id="PTHR23036">
    <property type="entry name" value="CYTOKINE RECEPTOR"/>
    <property type="match status" value="1"/>
</dbReference>
<evidence type="ECO:0000256" key="14">
    <source>
        <dbReference type="RuleBase" id="RU365035"/>
    </source>
</evidence>
<evidence type="ECO:0000256" key="4">
    <source>
        <dbReference type="ARBA" id="ARBA00022692"/>
    </source>
</evidence>
<keyword evidence="11 14" id="KW-1015">Disulfide bond</keyword>
<proteinExistence type="inferred from homology"/>
<dbReference type="OrthoDB" id="8858139at2759"/>
<evidence type="ECO:0000313" key="18">
    <source>
        <dbReference type="Proteomes" id="UP000677803"/>
    </source>
</evidence>
<comment type="caution">
    <text evidence="17">The sequence shown here is derived from an EMBL/GenBank/DDBJ whole genome shotgun (WGS) entry which is preliminary data.</text>
</comment>
<evidence type="ECO:0000256" key="15">
    <source>
        <dbReference type="SAM" id="MobiDB-lite"/>
    </source>
</evidence>
<evidence type="ECO:0000256" key="2">
    <source>
        <dbReference type="ARBA" id="ARBA00007885"/>
    </source>
</evidence>
<dbReference type="EMBL" id="CAJRST010011112">
    <property type="protein sequence ID" value="CAG5925065.1"/>
    <property type="molecule type" value="Genomic_DNA"/>
</dbReference>
<dbReference type="GO" id="GO:0019955">
    <property type="term" value="F:cytokine binding"/>
    <property type="evidence" value="ECO:0007669"/>
    <property type="project" value="TreeGrafter"/>
</dbReference>